<keyword evidence="3" id="KW-1185">Reference proteome</keyword>
<organism evidence="2 3">
    <name type="scientific">Pseudoalteromonas haloplanktis</name>
    <name type="common">Alteromonas haloplanktis</name>
    <dbReference type="NCBI Taxonomy" id="228"/>
    <lineage>
        <taxon>Bacteria</taxon>
        <taxon>Pseudomonadati</taxon>
        <taxon>Pseudomonadota</taxon>
        <taxon>Gammaproteobacteria</taxon>
        <taxon>Alteromonadales</taxon>
        <taxon>Pseudoalteromonadaceae</taxon>
        <taxon>Pseudoalteromonas</taxon>
    </lineage>
</organism>
<evidence type="ECO:0000256" key="1">
    <source>
        <dbReference type="SAM" id="SignalP"/>
    </source>
</evidence>
<gene>
    <name evidence="2" type="ORF">RC083_16180</name>
</gene>
<dbReference type="EMBL" id="JAVIFY010000012">
    <property type="protein sequence ID" value="MDQ9093116.1"/>
    <property type="molecule type" value="Genomic_DNA"/>
</dbReference>
<sequence length="179" mass="19662">MMKVIISTVCLTLLLRLSVGVAQVQTMAMDHSHLPIAVPAEIPVPVLSLALEQDAMSGYNLTINTQNYVLTPPPAGISMNALMSAQQDPKTGMLAGHAHLYINGVKIQRVYGQYVHLPTTLFSAGINTISVTLNNHGHMYWSAQDKKIVATLYINDQVDELITYRFESFPVLSKLAKNK</sequence>
<feature type="signal peptide" evidence="1">
    <location>
        <begin position="1"/>
        <end position="22"/>
    </location>
</feature>
<comment type="caution">
    <text evidence="2">The sequence shown here is derived from an EMBL/GenBank/DDBJ whole genome shotgun (WGS) entry which is preliminary data.</text>
</comment>
<accession>A0ABU1BFC9</accession>
<dbReference type="RefSeq" id="WP_309039393.1">
    <property type="nucleotide sequence ID" value="NZ_JAVIFY010000012.1"/>
</dbReference>
<evidence type="ECO:0000313" key="2">
    <source>
        <dbReference type="EMBL" id="MDQ9093116.1"/>
    </source>
</evidence>
<feature type="chain" id="PRO_5046549886" description="Orphan protein" evidence="1">
    <location>
        <begin position="23"/>
        <end position="179"/>
    </location>
</feature>
<name>A0ABU1BFC9_PSEHA</name>
<reference evidence="2 3" key="1">
    <citation type="submission" date="2023-08" db="EMBL/GenBank/DDBJ databases">
        <title>Pseudoalteromonas haloplanktis LL1 genome.</title>
        <authorList>
            <person name="Wu S."/>
        </authorList>
    </citation>
    <scope>NUCLEOTIDE SEQUENCE [LARGE SCALE GENOMIC DNA]</scope>
    <source>
        <strain evidence="2 3">LL1</strain>
    </source>
</reference>
<keyword evidence="1" id="KW-0732">Signal</keyword>
<evidence type="ECO:0000313" key="3">
    <source>
        <dbReference type="Proteomes" id="UP001226574"/>
    </source>
</evidence>
<protein>
    <recommendedName>
        <fullName evidence="4">Orphan protein</fullName>
    </recommendedName>
</protein>
<evidence type="ECO:0008006" key="4">
    <source>
        <dbReference type="Google" id="ProtNLM"/>
    </source>
</evidence>
<dbReference type="Proteomes" id="UP001226574">
    <property type="component" value="Unassembled WGS sequence"/>
</dbReference>
<proteinExistence type="predicted"/>